<sequence>MSDTLQTLVLILGDTPPARLDKALAAVVPEEESLSRSRIGKLIEAGAVSRVADGVPVTVLKTQGQPQEEWQVVVPPAETLETVAQDIPIDVVYEDDHLIVVNKPAGMVVHPAPGSEDGTLVNALLHHCADSLSGIGGAKRPGIVHRIDKDTSGILVVAKSDVAHQGLAAQFADHSINRRYTAFCIGVPSAADPRLRGLPGVGFEQGGVLRVATNIERHKTDRKRMAVAANSGRHAITRASVIESFADRAARVECWLETGRTHQIRVHLSHIGHGLIGDPVYGTRRKVKTAGLGAEDVALISGFPRQALHAAKLGFVHPVSEDYVEFEAALPADLQALDRALRALG</sequence>
<evidence type="ECO:0000256" key="1">
    <source>
        <dbReference type="ARBA" id="ARBA00010876"/>
    </source>
</evidence>
<dbReference type="InterPro" id="IPR020103">
    <property type="entry name" value="PsdUridine_synth_cat_dom_sf"/>
</dbReference>
<reference evidence="12" key="1">
    <citation type="journal article" date="2014" name="Int. J. Syst. Evol. Microbiol.">
        <title>Complete genome sequence of Corynebacterium casei LMG S-19264T (=DSM 44701T), isolated from a smear-ripened cheese.</title>
        <authorList>
            <consortium name="US DOE Joint Genome Institute (JGI-PGF)"/>
            <person name="Walter F."/>
            <person name="Albersmeier A."/>
            <person name="Kalinowski J."/>
            <person name="Ruckert C."/>
        </authorList>
    </citation>
    <scope>NUCLEOTIDE SEQUENCE</scope>
    <source>
        <strain evidence="12">CGMCC 1.15880</strain>
    </source>
</reference>
<dbReference type="Proteomes" id="UP000628017">
    <property type="component" value="Unassembled WGS sequence"/>
</dbReference>
<dbReference type="Gene3D" id="3.30.2350.10">
    <property type="entry name" value="Pseudouridine synthase"/>
    <property type="match status" value="1"/>
</dbReference>
<protein>
    <recommendedName>
        <fullName evidence="6">Ribosomal large subunit pseudouridine synthase D</fullName>
        <ecNumber evidence="5">5.4.99.23</ecNumber>
    </recommendedName>
    <alternativeName>
        <fullName evidence="7">23S rRNA pseudouridine(1911/1915/1917) synthase</fullName>
    </alternativeName>
    <alternativeName>
        <fullName evidence="8">rRNA pseudouridylate synthase D</fullName>
    </alternativeName>
    <alternativeName>
        <fullName evidence="9">rRNA-uridine isomerase D</fullName>
    </alternativeName>
</protein>
<dbReference type="InterPro" id="IPR006224">
    <property type="entry name" value="PsdUridine_synth_RluA-like_CS"/>
</dbReference>
<dbReference type="GO" id="GO:0000455">
    <property type="term" value="P:enzyme-directed rRNA pseudouridine synthesis"/>
    <property type="evidence" value="ECO:0007669"/>
    <property type="project" value="TreeGrafter"/>
</dbReference>
<comment type="similarity">
    <text evidence="1">Belongs to the pseudouridine synthase RluA family.</text>
</comment>
<evidence type="ECO:0000256" key="10">
    <source>
        <dbReference type="ARBA" id="ARBA00056072"/>
    </source>
</evidence>
<dbReference type="InterPro" id="IPR006145">
    <property type="entry name" value="PsdUridine_synth_RsuA/RluA"/>
</dbReference>
<evidence type="ECO:0000256" key="2">
    <source>
        <dbReference type="ARBA" id="ARBA00022884"/>
    </source>
</evidence>
<reference evidence="12" key="2">
    <citation type="submission" date="2020-09" db="EMBL/GenBank/DDBJ databases">
        <authorList>
            <person name="Sun Q."/>
            <person name="Zhou Y."/>
        </authorList>
    </citation>
    <scope>NUCLEOTIDE SEQUENCE</scope>
    <source>
        <strain evidence="12">CGMCC 1.15880</strain>
    </source>
</reference>
<comment type="function">
    <text evidence="10">Responsible for synthesis of pseudouridine from uracil at positions 1911, 1915 and 1917 in 23S ribosomal RNA.</text>
</comment>
<dbReference type="CDD" id="cd00165">
    <property type="entry name" value="S4"/>
    <property type="match status" value="1"/>
</dbReference>
<organism evidence="12 13">
    <name type="scientific">Neptunicoccus cionae</name>
    <dbReference type="NCBI Taxonomy" id="2035344"/>
    <lineage>
        <taxon>Bacteria</taxon>
        <taxon>Pseudomonadati</taxon>
        <taxon>Pseudomonadota</taxon>
        <taxon>Alphaproteobacteria</taxon>
        <taxon>Rhodobacterales</taxon>
        <taxon>Paracoccaceae</taxon>
        <taxon>Neptunicoccus</taxon>
    </lineage>
</organism>
<comment type="caution">
    <text evidence="12">The sequence shown here is derived from an EMBL/GenBank/DDBJ whole genome shotgun (WGS) entry which is preliminary data.</text>
</comment>
<evidence type="ECO:0000313" key="12">
    <source>
        <dbReference type="EMBL" id="GGA23497.1"/>
    </source>
</evidence>
<evidence type="ECO:0000256" key="3">
    <source>
        <dbReference type="ARBA" id="ARBA00023235"/>
    </source>
</evidence>
<name>A0A916VRQ8_9RHOB</name>
<dbReference type="AlphaFoldDB" id="A0A916VRQ8"/>
<comment type="catalytic activity">
    <reaction evidence="4">
        <text>uridine(1911/1915/1917) in 23S rRNA = pseudouridine(1911/1915/1917) in 23S rRNA</text>
        <dbReference type="Rhea" id="RHEA:42524"/>
        <dbReference type="Rhea" id="RHEA-COMP:10097"/>
        <dbReference type="Rhea" id="RHEA-COMP:10098"/>
        <dbReference type="ChEBI" id="CHEBI:65314"/>
        <dbReference type="ChEBI" id="CHEBI:65315"/>
        <dbReference type="EC" id="5.4.99.23"/>
    </reaction>
</comment>
<dbReference type="Pfam" id="PF00849">
    <property type="entry name" value="PseudoU_synth_2"/>
    <property type="match status" value="1"/>
</dbReference>
<keyword evidence="13" id="KW-1185">Reference proteome</keyword>
<evidence type="ECO:0000256" key="4">
    <source>
        <dbReference type="ARBA" id="ARBA00036882"/>
    </source>
</evidence>
<dbReference type="EMBL" id="BMKA01000003">
    <property type="protein sequence ID" value="GGA23497.1"/>
    <property type="molecule type" value="Genomic_DNA"/>
</dbReference>
<feature type="domain" description="Pseudouridine synthase RsuA/RluA-like" evidence="11">
    <location>
        <begin position="97"/>
        <end position="270"/>
    </location>
</feature>
<proteinExistence type="inferred from homology"/>
<dbReference type="GO" id="GO:0003723">
    <property type="term" value="F:RNA binding"/>
    <property type="evidence" value="ECO:0007669"/>
    <property type="project" value="UniProtKB-KW"/>
</dbReference>
<dbReference type="SUPFAM" id="SSF55120">
    <property type="entry name" value="Pseudouridine synthase"/>
    <property type="match status" value="1"/>
</dbReference>
<evidence type="ECO:0000256" key="5">
    <source>
        <dbReference type="ARBA" id="ARBA00038942"/>
    </source>
</evidence>
<dbReference type="GO" id="GO:0160140">
    <property type="term" value="F:23S rRNA pseudouridine(1911/1915/1917) synthase activity"/>
    <property type="evidence" value="ECO:0007669"/>
    <property type="project" value="UniProtKB-EC"/>
</dbReference>
<evidence type="ECO:0000256" key="6">
    <source>
        <dbReference type="ARBA" id="ARBA00040039"/>
    </source>
</evidence>
<dbReference type="RefSeq" id="WP_188675894.1">
    <property type="nucleotide sequence ID" value="NZ_BMKA01000003.1"/>
</dbReference>
<dbReference type="Gene3D" id="3.10.290.10">
    <property type="entry name" value="RNA-binding S4 domain"/>
    <property type="match status" value="1"/>
</dbReference>
<dbReference type="PANTHER" id="PTHR21600:SF44">
    <property type="entry name" value="RIBOSOMAL LARGE SUBUNIT PSEUDOURIDINE SYNTHASE D"/>
    <property type="match status" value="1"/>
</dbReference>
<keyword evidence="3" id="KW-0413">Isomerase</keyword>
<accession>A0A916VRQ8</accession>
<evidence type="ECO:0000256" key="8">
    <source>
        <dbReference type="ARBA" id="ARBA00042840"/>
    </source>
</evidence>
<evidence type="ECO:0000259" key="11">
    <source>
        <dbReference type="Pfam" id="PF00849"/>
    </source>
</evidence>
<dbReference type="InterPro" id="IPR036986">
    <property type="entry name" value="S4_RNA-bd_sf"/>
</dbReference>
<dbReference type="PROSITE" id="PS01129">
    <property type="entry name" value="PSI_RLU"/>
    <property type="match status" value="1"/>
</dbReference>
<dbReference type="EC" id="5.4.99.23" evidence="5"/>
<keyword evidence="2" id="KW-0694">RNA-binding</keyword>
<gene>
    <name evidence="12" type="primary">rluD</name>
    <name evidence="12" type="ORF">GCM10011498_25480</name>
</gene>
<evidence type="ECO:0000256" key="7">
    <source>
        <dbReference type="ARBA" id="ARBA00042264"/>
    </source>
</evidence>
<evidence type="ECO:0000313" key="13">
    <source>
        <dbReference type="Proteomes" id="UP000628017"/>
    </source>
</evidence>
<dbReference type="CDD" id="cd02869">
    <property type="entry name" value="PseudoU_synth_RluA_like"/>
    <property type="match status" value="1"/>
</dbReference>
<dbReference type="InterPro" id="IPR050188">
    <property type="entry name" value="RluA_PseudoU_synthase"/>
</dbReference>
<dbReference type="PANTHER" id="PTHR21600">
    <property type="entry name" value="MITOCHONDRIAL RNA PSEUDOURIDINE SYNTHASE"/>
    <property type="match status" value="1"/>
</dbReference>
<dbReference type="FunFam" id="3.30.2350.10:FF:000006">
    <property type="entry name" value="Pseudouridine synthase"/>
    <property type="match status" value="1"/>
</dbReference>
<evidence type="ECO:0000256" key="9">
    <source>
        <dbReference type="ARBA" id="ARBA00043148"/>
    </source>
</evidence>